<accession>A0A7W5C9D7</accession>
<protein>
    <submittedName>
        <fullName evidence="2">Pimeloyl-ACP methyl ester carboxylesterase</fullName>
    </submittedName>
</protein>
<comment type="caution">
    <text evidence="2">The sequence shown here is derived from an EMBL/GenBank/DDBJ whole genome shotgun (WGS) entry which is preliminary data.</text>
</comment>
<evidence type="ECO:0000259" key="1">
    <source>
        <dbReference type="Pfam" id="PF00561"/>
    </source>
</evidence>
<gene>
    <name evidence="2" type="ORF">FHS16_003474</name>
</gene>
<name>A0A7W5C9D7_9BACL</name>
<dbReference type="Proteomes" id="UP000518605">
    <property type="component" value="Unassembled WGS sequence"/>
</dbReference>
<dbReference type="InterPro" id="IPR050266">
    <property type="entry name" value="AB_hydrolase_sf"/>
</dbReference>
<dbReference type="InterPro" id="IPR000073">
    <property type="entry name" value="AB_hydrolase_1"/>
</dbReference>
<dbReference type="EMBL" id="JACHXW010000010">
    <property type="protein sequence ID" value="MBB3153412.1"/>
    <property type="molecule type" value="Genomic_DNA"/>
</dbReference>
<organism evidence="2 3">
    <name type="scientific">Paenibacillus endophyticus</name>
    <dbReference type="NCBI Taxonomy" id="1294268"/>
    <lineage>
        <taxon>Bacteria</taxon>
        <taxon>Bacillati</taxon>
        <taxon>Bacillota</taxon>
        <taxon>Bacilli</taxon>
        <taxon>Bacillales</taxon>
        <taxon>Paenibacillaceae</taxon>
        <taxon>Paenibacillus</taxon>
    </lineage>
</organism>
<evidence type="ECO:0000313" key="2">
    <source>
        <dbReference type="EMBL" id="MBB3153412.1"/>
    </source>
</evidence>
<keyword evidence="3" id="KW-1185">Reference proteome</keyword>
<sequence length="321" mass="36205">MWRRVRKITLSLLALLVTLAGIGTIYQWYGAKQDRKTYHPIGNRYDVADKKMHLYTEGTGNVTVVFASGWGTVNPYADFSPLYEDLKPHVKLAVYDRFGYGYSDMTGGKRDIDTITSEIHELLQVSGQKPPYLFAAHSLGSLEAIRYAQRFPDEVKGILLIEGGSPEYYHTSPELTFIPWLHSALRTTGILRTLYHLDGFTGWVAGQSNGDKLLTEELKELNRKAVLLKMGNRNMRDEMRQSRENADTVLAGRKPLHIPITVLTADYFGKLAEDKAWMEGEAALPSWSVAGKQIIVPDSSHYIHSYQPQLVVDELLRLAGF</sequence>
<dbReference type="Pfam" id="PF00561">
    <property type="entry name" value="Abhydrolase_1"/>
    <property type="match status" value="1"/>
</dbReference>
<dbReference type="Gene3D" id="3.40.50.1820">
    <property type="entry name" value="alpha/beta hydrolase"/>
    <property type="match status" value="1"/>
</dbReference>
<dbReference type="PANTHER" id="PTHR43798:SF33">
    <property type="entry name" value="HYDROLASE, PUTATIVE (AFU_ORTHOLOGUE AFUA_2G14860)-RELATED"/>
    <property type="match status" value="1"/>
</dbReference>
<dbReference type="PANTHER" id="PTHR43798">
    <property type="entry name" value="MONOACYLGLYCEROL LIPASE"/>
    <property type="match status" value="1"/>
</dbReference>
<dbReference type="AlphaFoldDB" id="A0A7W5C9D7"/>
<dbReference type="SUPFAM" id="SSF53474">
    <property type="entry name" value="alpha/beta-Hydrolases"/>
    <property type="match status" value="1"/>
</dbReference>
<reference evidence="2 3" key="1">
    <citation type="submission" date="2020-08" db="EMBL/GenBank/DDBJ databases">
        <title>Genomic Encyclopedia of Type Strains, Phase III (KMG-III): the genomes of soil and plant-associated and newly described type strains.</title>
        <authorList>
            <person name="Whitman W."/>
        </authorList>
    </citation>
    <scope>NUCLEOTIDE SEQUENCE [LARGE SCALE GENOMIC DNA]</scope>
    <source>
        <strain evidence="2 3">CECT 8234</strain>
    </source>
</reference>
<evidence type="ECO:0000313" key="3">
    <source>
        <dbReference type="Proteomes" id="UP000518605"/>
    </source>
</evidence>
<feature type="domain" description="AB hydrolase-1" evidence="1">
    <location>
        <begin position="63"/>
        <end position="167"/>
    </location>
</feature>
<dbReference type="GO" id="GO:0016020">
    <property type="term" value="C:membrane"/>
    <property type="evidence" value="ECO:0007669"/>
    <property type="project" value="TreeGrafter"/>
</dbReference>
<dbReference type="InterPro" id="IPR029058">
    <property type="entry name" value="AB_hydrolase_fold"/>
</dbReference>
<dbReference type="RefSeq" id="WP_183564944.1">
    <property type="nucleotide sequence ID" value="NZ_CBCSLB010000007.1"/>
</dbReference>
<proteinExistence type="predicted"/>